<dbReference type="Gene3D" id="3.40.50.300">
    <property type="entry name" value="P-loop containing nucleotide triphosphate hydrolases"/>
    <property type="match status" value="1"/>
</dbReference>
<dbReference type="InterPro" id="IPR000157">
    <property type="entry name" value="TIR_dom"/>
</dbReference>
<dbReference type="FunFam" id="3.40.50.10140:FF:000007">
    <property type="entry name" value="Disease resistance protein (TIR-NBS-LRR class)"/>
    <property type="match status" value="1"/>
</dbReference>
<feature type="domain" description="Jacalin-type lectin" evidence="5">
    <location>
        <begin position="446"/>
        <end position="540"/>
    </location>
</feature>
<protein>
    <recommendedName>
        <fullName evidence="8">TIR domain-containing protein</fullName>
    </recommendedName>
</protein>
<reference evidence="6 7" key="1">
    <citation type="submission" date="2024-11" db="EMBL/GenBank/DDBJ databases">
        <title>Chromosome-level genome assembly of Eucalyptus globulus Labill. provides insights into its genome evolution.</title>
        <authorList>
            <person name="Li X."/>
        </authorList>
    </citation>
    <scope>NUCLEOTIDE SEQUENCE [LARGE SCALE GENOMIC DNA]</scope>
    <source>
        <strain evidence="6">CL2024</strain>
        <tissue evidence="6">Fresh tender leaves</tissue>
    </source>
</reference>
<dbReference type="GO" id="GO:0030246">
    <property type="term" value="F:carbohydrate binding"/>
    <property type="evidence" value="ECO:0007669"/>
    <property type="project" value="UniProtKB-KW"/>
</dbReference>
<dbReference type="Gene3D" id="2.100.10.30">
    <property type="entry name" value="Jacalin-like lectin domain"/>
    <property type="match status" value="1"/>
</dbReference>
<dbReference type="AlphaFoldDB" id="A0ABD3JJN1"/>
<dbReference type="InterPro" id="IPR001229">
    <property type="entry name" value="Jacalin-like_lectin_dom"/>
</dbReference>
<proteinExistence type="inferred from homology"/>
<dbReference type="InterPro" id="IPR027417">
    <property type="entry name" value="P-loop_NTPase"/>
</dbReference>
<dbReference type="SUPFAM" id="SSF52540">
    <property type="entry name" value="P-loop containing nucleoside triphosphate hydrolases"/>
    <property type="match status" value="1"/>
</dbReference>
<evidence type="ECO:0000313" key="6">
    <source>
        <dbReference type="EMBL" id="KAL3723945.1"/>
    </source>
</evidence>
<dbReference type="SMART" id="SM00255">
    <property type="entry name" value="TIR"/>
    <property type="match status" value="1"/>
</dbReference>
<evidence type="ECO:0000256" key="3">
    <source>
        <dbReference type="ARBA" id="ARBA00023027"/>
    </source>
</evidence>
<dbReference type="InterPro" id="IPR044974">
    <property type="entry name" value="Disease_R_plants"/>
</dbReference>
<dbReference type="InterPro" id="IPR042197">
    <property type="entry name" value="Apaf_helical"/>
</dbReference>
<dbReference type="Pfam" id="PF01419">
    <property type="entry name" value="Jacalin"/>
    <property type="match status" value="1"/>
</dbReference>
<dbReference type="SUPFAM" id="SSF52200">
    <property type="entry name" value="Toll/Interleukin receptor TIR domain"/>
    <property type="match status" value="1"/>
</dbReference>
<keyword evidence="3" id="KW-0520">NAD</keyword>
<comment type="caution">
    <text evidence="6">The sequence shown here is derived from an EMBL/GenBank/DDBJ whole genome shotgun (WGS) entry which is preliminary data.</text>
</comment>
<name>A0ABD3JJN1_EUCGL</name>
<evidence type="ECO:0000256" key="1">
    <source>
        <dbReference type="ARBA" id="ARBA00006568"/>
    </source>
</evidence>
<dbReference type="Proteomes" id="UP001634007">
    <property type="component" value="Unassembled WGS sequence"/>
</dbReference>
<dbReference type="Pfam" id="PF00931">
    <property type="entry name" value="NB-ARC"/>
    <property type="match status" value="1"/>
</dbReference>
<dbReference type="PANTHER" id="PTHR11017:SF544">
    <property type="entry name" value="ADP-RIBOSYL CYCLASE_CYCLIC ADP-RIBOSE HYDROLASE"/>
    <property type="match status" value="1"/>
</dbReference>
<gene>
    <name evidence="6" type="ORF">ACJRO7_036024</name>
</gene>
<evidence type="ECO:0000259" key="5">
    <source>
        <dbReference type="PROSITE" id="PS51752"/>
    </source>
</evidence>
<evidence type="ECO:0000313" key="7">
    <source>
        <dbReference type="Proteomes" id="UP001634007"/>
    </source>
</evidence>
<dbReference type="Gene3D" id="1.10.8.430">
    <property type="entry name" value="Helical domain of apoptotic protease-activating factors"/>
    <property type="match status" value="1"/>
</dbReference>
<dbReference type="EMBL" id="JBJKBG010000009">
    <property type="protein sequence ID" value="KAL3723945.1"/>
    <property type="molecule type" value="Genomic_DNA"/>
</dbReference>
<feature type="domain" description="TIR" evidence="4">
    <location>
        <begin position="19"/>
        <end position="190"/>
    </location>
</feature>
<dbReference type="InterPro" id="IPR002182">
    <property type="entry name" value="NB-ARC"/>
</dbReference>
<dbReference type="PROSITE" id="PS50104">
    <property type="entry name" value="TIR"/>
    <property type="match status" value="1"/>
</dbReference>
<evidence type="ECO:0008006" key="8">
    <source>
        <dbReference type="Google" id="ProtNLM"/>
    </source>
</evidence>
<comment type="similarity">
    <text evidence="1">Belongs to the jacalin lectin family.</text>
</comment>
<dbReference type="Gene3D" id="3.40.50.10140">
    <property type="entry name" value="Toll/interleukin-1 receptor homology (TIR) domain"/>
    <property type="match status" value="1"/>
</dbReference>
<dbReference type="InterPro" id="IPR035897">
    <property type="entry name" value="Toll_tir_struct_dom_sf"/>
</dbReference>
<dbReference type="InterPro" id="IPR036404">
    <property type="entry name" value="Jacalin-like_lectin_dom_sf"/>
</dbReference>
<accession>A0ABD3JJN1</accession>
<dbReference type="SUPFAM" id="SSF51101">
    <property type="entry name" value="Mannose-binding lectins"/>
    <property type="match status" value="1"/>
</dbReference>
<dbReference type="PROSITE" id="PS51752">
    <property type="entry name" value="JACALIN_LECTIN"/>
    <property type="match status" value="1"/>
</dbReference>
<dbReference type="Pfam" id="PF01582">
    <property type="entry name" value="TIR"/>
    <property type="match status" value="1"/>
</dbReference>
<keyword evidence="7" id="KW-1185">Reference proteome</keyword>
<organism evidence="6 7">
    <name type="scientific">Eucalyptus globulus</name>
    <name type="common">Tasmanian blue gum</name>
    <dbReference type="NCBI Taxonomy" id="34317"/>
    <lineage>
        <taxon>Eukaryota</taxon>
        <taxon>Viridiplantae</taxon>
        <taxon>Streptophyta</taxon>
        <taxon>Embryophyta</taxon>
        <taxon>Tracheophyta</taxon>
        <taxon>Spermatophyta</taxon>
        <taxon>Magnoliopsida</taxon>
        <taxon>eudicotyledons</taxon>
        <taxon>Gunneridae</taxon>
        <taxon>Pentapetalae</taxon>
        <taxon>rosids</taxon>
        <taxon>malvids</taxon>
        <taxon>Myrtales</taxon>
        <taxon>Myrtaceae</taxon>
        <taxon>Myrtoideae</taxon>
        <taxon>Eucalypteae</taxon>
        <taxon>Eucalyptus</taxon>
    </lineage>
</organism>
<evidence type="ECO:0000256" key="2">
    <source>
        <dbReference type="ARBA" id="ARBA00022734"/>
    </source>
</evidence>
<keyword evidence="2" id="KW-0430">Lectin</keyword>
<sequence>MGTEEIERRISSSASIHQWKYDVFVSFRGDDIRKNFASHFLRALRQAGIYFFWDNDKVETGIFIEPKLVDAIRNSSVALVVFTTNYADSRWCLNELLEILECNRRFRDHQGHVVLPIFFDVEPADVRKQSGQFGDGFENLAAHTDGLLVQKWRDALKEAGNLSGWHLNNDANGVQSNFIEQIVGHLLTVSPRAISPYLVKNVIGVDSFVEDVISLLEIWSEDDVRVIGIWGMKGIGKTTVAKVVCNRVIREFEGVSLLENVGDANQDKALLLQKRLLQDVLKGQGLETFDLHSNINEIKTKLCHKRILLVLDNITKKDQIKYFGAGDRDWFQHGSRILITTRDEQLLEDIQVDNKHMLPGLTHKQSLELLSHHAFRKDHPKEGYEELSKRLVHYTGGLPIALKRFGSFLSKKRENQWHEILEKLVRDPHLDSVGLPLEPFSSVLPFQSVGPIGGPGGSPYDDKTYTDVRKITVVVMSGIVSFSIEYDQDGCLVRSPRHGGPTEGRICTVSPPLWYAMAYICKYFCQDMVNLCQYRSIYFY</sequence>
<dbReference type="PRINTS" id="PR00364">
    <property type="entry name" value="DISEASERSIST"/>
</dbReference>
<evidence type="ECO:0000259" key="4">
    <source>
        <dbReference type="PROSITE" id="PS50104"/>
    </source>
</evidence>
<dbReference type="PANTHER" id="PTHR11017">
    <property type="entry name" value="LEUCINE-RICH REPEAT-CONTAINING PROTEIN"/>
    <property type="match status" value="1"/>
</dbReference>